<sequence>MLYIFAIGFIIIIMMLFILLLANRIRIEKKANHDLELLSINLFAADKISNKDPVLLEDNNNLHSKLINERIDLIRYDPKWEINLDRIKFTQKIGQGVYGKVFKAIAIDIRPYPKVYDLLLDHPNPFDAGPSEDGQTKTIVAIKMLKNHPTMDQLRSLSRELKVMNYLGHHINVVNLLGACTTRLIKKELYVLMEYCCLGNLQQFLQEKKASFITRSTLQNENEKRRAILNVERNSIIDNDHRDLMGSDSHKKHSEIRSCECFRFHCCAIVFTPENKLKVFENNIARTNLVDEENILRMEDLIFFAYQTAKGMDFLSKRKAFISTIIIIILCLDLAARNVLLCRERIVKICDFGLADDPESVLDQTFSSTHKTTLSPSPSSASSSKRKQERLPVKWMALETLCEQPRFTTESDIWSFGIFLWELFSLGSPPYGDQKFDKNLLQKLRQGYRMSRPEYSPNFVYAYLFFFFAEYIFRNFSPLNT</sequence>
<keyword evidence="12" id="KW-0472">Membrane</keyword>
<dbReference type="InterPro" id="IPR011009">
    <property type="entry name" value="Kinase-like_dom_sf"/>
</dbReference>
<evidence type="ECO:0000313" key="15">
    <source>
        <dbReference type="Proteomes" id="UP000616769"/>
    </source>
</evidence>
<dbReference type="PIRSF" id="PIRSF000615">
    <property type="entry name" value="TyrPK_CSF1-R"/>
    <property type="match status" value="1"/>
</dbReference>
<dbReference type="GO" id="GO:0007169">
    <property type="term" value="P:cell surface receptor protein tyrosine kinase signaling pathway"/>
    <property type="evidence" value="ECO:0007669"/>
    <property type="project" value="InterPro"/>
</dbReference>
<keyword evidence="5 14" id="KW-0418">Kinase</keyword>
<evidence type="ECO:0000256" key="2">
    <source>
        <dbReference type="ARBA" id="ARBA00022553"/>
    </source>
</evidence>
<keyword evidence="12" id="KW-1133">Transmembrane helix</keyword>
<dbReference type="PANTHER" id="PTHR24416:SF600">
    <property type="entry name" value="PDGF- AND VEGF-RECEPTOR RELATED, ISOFORM J"/>
    <property type="match status" value="1"/>
</dbReference>
<evidence type="ECO:0000313" key="14">
    <source>
        <dbReference type="EMBL" id="KPM02486.1"/>
    </source>
</evidence>
<dbReference type="AlphaFoldDB" id="A0A131ZUM9"/>
<comment type="caution">
    <text evidence="14">The sequence shown here is derived from an EMBL/GenBank/DDBJ whole genome shotgun (WGS) entry which is preliminary data.</text>
</comment>
<dbReference type="GO" id="GO:0043235">
    <property type="term" value="C:receptor complex"/>
    <property type="evidence" value="ECO:0007669"/>
    <property type="project" value="TreeGrafter"/>
</dbReference>
<evidence type="ECO:0000256" key="9">
    <source>
        <dbReference type="PIRSR" id="PIRSR000615-2"/>
    </source>
</evidence>
<keyword evidence="10" id="KW-0479">Metal-binding</keyword>
<name>A0A131ZUM9_SARSC</name>
<feature type="region of interest" description="Disordered" evidence="11">
    <location>
        <begin position="367"/>
        <end position="388"/>
    </location>
</feature>
<dbReference type="EMBL" id="JXLN01002038">
    <property type="protein sequence ID" value="KPM02486.1"/>
    <property type="molecule type" value="Genomic_DNA"/>
</dbReference>
<dbReference type="Proteomes" id="UP000616769">
    <property type="component" value="Unassembled WGS sequence"/>
</dbReference>
<evidence type="ECO:0000256" key="1">
    <source>
        <dbReference type="ARBA" id="ARBA00011902"/>
    </source>
</evidence>
<feature type="domain" description="Protein kinase" evidence="13">
    <location>
        <begin position="87"/>
        <end position="481"/>
    </location>
</feature>
<dbReference type="InterPro" id="IPR050122">
    <property type="entry name" value="RTK"/>
</dbReference>
<dbReference type="InterPro" id="IPR001824">
    <property type="entry name" value="Tyr_kinase_rcpt_3_CS"/>
</dbReference>
<dbReference type="Pfam" id="PF07714">
    <property type="entry name" value="PK_Tyr_Ser-Thr"/>
    <property type="match status" value="1"/>
</dbReference>
<keyword evidence="2" id="KW-0597">Phosphoprotein</keyword>
<evidence type="ECO:0000256" key="8">
    <source>
        <dbReference type="PIRSR" id="PIRSR000615-1"/>
    </source>
</evidence>
<dbReference type="VEuPathDB" id="VectorBase:SSCA001292"/>
<dbReference type="PANTHER" id="PTHR24416">
    <property type="entry name" value="TYROSINE-PROTEIN KINASE RECEPTOR"/>
    <property type="match status" value="1"/>
</dbReference>
<dbReference type="OrthoDB" id="535945at2759"/>
<dbReference type="InterPro" id="IPR001245">
    <property type="entry name" value="Ser-Thr/Tyr_kinase_cat_dom"/>
</dbReference>
<evidence type="ECO:0000256" key="11">
    <source>
        <dbReference type="SAM" id="MobiDB-lite"/>
    </source>
</evidence>
<evidence type="ECO:0000256" key="12">
    <source>
        <dbReference type="SAM" id="Phobius"/>
    </source>
</evidence>
<feature type="binding site" evidence="9">
    <location>
        <begin position="94"/>
        <end position="101"/>
    </location>
    <ligand>
        <name>ATP</name>
        <dbReference type="ChEBI" id="CHEBI:30616"/>
    </ligand>
</feature>
<dbReference type="SUPFAM" id="SSF56112">
    <property type="entry name" value="Protein kinase-like (PK-like)"/>
    <property type="match status" value="1"/>
</dbReference>
<keyword evidence="6 9" id="KW-0067">ATP-binding</keyword>
<dbReference type="GO" id="GO:0046872">
    <property type="term" value="F:metal ion binding"/>
    <property type="evidence" value="ECO:0007669"/>
    <property type="project" value="UniProtKB-KW"/>
</dbReference>
<organism evidence="14 15">
    <name type="scientific">Sarcoptes scabiei</name>
    <name type="common">Itch mite</name>
    <name type="synonym">Acarus scabiei</name>
    <dbReference type="NCBI Taxonomy" id="52283"/>
    <lineage>
        <taxon>Eukaryota</taxon>
        <taxon>Metazoa</taxon>
        <taxon>Ecdysozoa</taxon>
        <taxon>Arthropoda</taxon>
        <taxon>Chelicerata</taxon>
        <taxon>Arachnida</taxon>
        <taxon>Acari</taxon>
        <taxon>Acariformes</taxon>
        <taxon>Sarcoptiformes</taxon>
        <taxon>Astigmata</taxon>
        <taxon>Psoroptidia</taxon>
        <taxon>Sarcoptoidea</taxon>
        <taxon>Sarcoptidae</taxon>
        <taxon>Sarcoptinae</taxon>
        <taxon>Sarcoptes</taxon>
    </lineage>
</organism>
<feature type="binding site" evidence="9">
    <location>
        <position position="337"/>
    </location>
    <ligand>
        <name>ATP</name>
        <dbReference type="ChEBI" id="CHEBI:30616"/>
    </ligand>
</feature>
<evidence type="ECO:0000256" key="10">
    <source>
        <dbReference type="PIRSR" id="PIRSR000615-3"/>
    </source>
</evidence>
<dbReference type="GO" id="GO:0004714">
    <property type="term" value="F:transmembrane receptor protein tyrosine kinase activity"/>
    <property type="evidence" value="ECO:0007669"/>
    <property type="project" value="UniProtKB-EC"/>
</dbReference>
<evidence type="ECO:0000256" key="5">
    <source>
        <dbReference type="ARBA" id="ARBA00022777"/>
    </source>
</evidence>
<dbReference type="PROSITE" id="PS00240">
    <property type="entry name" value="RECEPTOR_TYR_KIN_III"/>
    <property type="match status" value="1"/>
</dbReference>
<evidence type="ECO:0000259" key="13">
    <source>
        <dbReference type="PROSITE" id="PS50011"/>
    </source>
</evidence>
<feature type="active site" description="Proton acceptor" evidence="8">
    <location>
        <position position="333"/>
    </location>
</feature>
<keyword evidence="10" id="KW-0460">Magnesium</keyword>
<keyword evidence="7" id="KW-0829">Tyrosine-protein kinase</keyword>
<reference evidence="14 15" key="1">
    <citation type="journal article" date="2015" name="Parasit. Vectors">
        <title>Draft genome of the scabies mite.</title>
        <authorList>
            <person name="Rider S.D.Jr."/>
            <person name="Morgan M.S."/>
            <person name="Arlian L.G."/>
        </authorList>
    </citation>
    <scope>NUCLEOTIDE SEQUENCE [LARGE SCALE GENOMIC DNA]</scope>
    <source>
        <strain evidence="14">Arlian Lab</strain>
    </source>
</reference>
<feature type="binding site" evidence="9">
    <location>
        <position position="143"/>
    </location>
    <ligand>
        <name>ATP</name>
        <dbReference type="ChEBI" id="CHEBI:30616"/>
    </ligand>
</feature>
<evidence type="ECO:0000256" key="6">
    <source>
        <dbReference type="ARBA" id="ARBA00022840"/>
    </source>
</evidence>
<dbReference type="GO" id="GO:0005524">
    <property type="term" value="F:ATP binding"/>
    <property type="evidence" value="ECO:0007669"/>
    <property type="project" value="UniProtKB-KW"/>
</dbReference>
<feature type="binding site" evidence="10">
    <location>
        <position position="351"/>
    </location>
    <ligand>
        <name>Mg(2+)</name>
        <dbReference type="ChEBI" id="CHEBI:18420"/>
    </ligand>
</feature>
<keyword evidence="12" id="KW-0812">Transmembrane</keyword>
<accession>A0A131ZUM9</accession>
<feature type="transmembrane region" description="Helical" evidence="12">
    <location>
        <begin position="6"/>
        <end position="22"/>
    </location>
</feature>
<dbReference type="Gene3D" id="1.10.510.10">
    <property type="entry name" value="Transferase(Phosphotransferase) domain 1"/>
    <property type="match status" value="1"/>
</dbReference>
<keyword evidence="3" id="KW-0808">Transferase</keyword>
<gene>
    <name evidence="14" type="ORF">QR98_0009000</name>
</gene>
<feature type="binding site" evidence="10">
    <location>
        <position position="338"/>
    </location>
    <ligand>
        <name>Mg(2+)</name>
        <dbReference type="ChEBI" id="CHEBI:18420"/>
    </ligand>
</feature>
<evidence type="ECO:0000256" key="7">
    <source>
        <dbReference type="ARBA" id="ARBA00023137"/>
    </source>
</evidence>
<evidence type="ECO:0000256" key="4">
    <source>
        <dbReference type="ARBA" id="ARBA00022741"/>
    </source>
</evidence>
<dbReference type="Gene3D" id="3.30.200.20">
    <property type="entry name" value="Phosphorylase Kinase, domain 1"/>
    <property type="match status" value="1"/>
</dbReference>
<evidence type="ECO:0000256" key="3">
    <source>
        <dbReference type="ARBA" id="ARBA00022679"/>
    </source>
</evidence>
<dbReference type="EC" id="2.7.10.1" evidence="1"/>
<dbReference type="PROSITE" id="PS50011">
    <property type="entry name" value="PROTEIN_KINASE_DOM"/>
    <property type="match status" value="1"/>
</dbReference>
<proteinExistence type="predicted"/>
<keyword evidence="4 9" id="KW-0547">Nucleotide-binding</keyword>
<dbReference type="GO" id="GO:0005886">
    <property type="term" value="C:plasma membrane"/>
    <property type="evidence" value="ECO:0007669"/>
    <property type="project" value="TreeGrafter"/>
</dbReference>
<protein>
    <recommendedName>
        <fullName evidence="1">receptor protein-tyrosine kinase</fullName>
        <ecNumber evidence="1">2.7.10.1</ecNumber>
    </recommendedName>
</protein>
<feature type="transmembrane region" description="Helical" evidence="12">
    <location>
        <begin position="320"/>
        <end position="340"/>
    </location>
</feature>
<dbReference type="InterPro" id="IPR000719">
    <property type="entry name" value="Prot_kinase_dom"/>
</dbReference>